<evidence type="ECO:0000313" key="3">
    <source>
        <dbReference type="Proteomes" id="UP000077202"/>
    </source>
</evidence>
<reference evidence="2" key="1">
    <citation type="submission" date="2016-03" db="EMBL/GenBank/DDBJ databases">
        <title>Mechanisms controlling the formation of the plant cell surface in tip-growing cells are functionally conserved among land plants.</title>
        <authorList>
            <person name="Honkanen S."/>
            <person name="Jones V.A."/>
            <person name="Morieri G."/>
            <person name="Champion C."/>
            <person name="Hetherington A.J."/>
            <person name="Kelly S."/>
            <person name="Saint-Marcoux D."/>
            <person name="Proust H."/>
            <person name="Prescott H."/>
            <person name="Dolan L."/>
        </authorList>
    </citation>
    <scope>NUCLEOTIDE SEQUENCE [LARGE SCALE GENOMIC DNA]</scope>
    <source>
        <tissue evidence="2">Whole gametophyte</tissue>
    </source>
</reference>
<dbReference type="AlphaFoldDB" id="A0A176W089"/>
<comment type="caution">
    <text evidence="2">The sequence shown here is derived from an EMBL/GenBank/DDBJ whole genome shotgun (WGS) entry which is preliminary data.</text>
</comment>
<evidence type="ECO:0000256" key="1">
    <source>
        <dbReference type="SAM" id="MobiDB-lite"/>
    </source>
</evidence>
<feature type="compositionally biased region" description="Basic and acidic residues" evidence="1">
    <location>
        <begin position="1"/>
        <end position="18"/>
    </location>
</feature>
<keyword evidence="3" id="KW-1185">Reference proteome</keyword>
<organism evidence="2 3">
    <name type="scientific">Marchantia polymorpha subsp. ruderalis</name>
    <dbReference type="NCBI Taxonomy" id="1480154"/>
    <lineage>
        <taxon>Eukaryota</taxon>
        <taxon>Viridiplantae</taxon>
        <taxon>Streptophyta</taxon>
        <taxon>Embryophyta</taxon>
        <taxon>Marchantiophyta</taxon>
        <taxon>Marchantiopsida</taxon>
        <taxon>Marchantiidae</taxon>
        <taxon>Marchantiales</taxon>
        <taxon>Marchantiaceae</taxon>
        <taxon>Marchantia</taxon>
    </lineage>
</organism>
<sequence length="255" mass="27796">MRREHRQAAGEIRLETQTRRASSITTGQNHEHESNEGLGVGAAKRTENGVHPTARAATANRDRRLQPQVLSTAANSGTSSVPVETVENEAKHERCAACTHRGQARTVCGNKLRRAHAGRSAVGKWSTPRDYAHLGGGGRHLLPSAGTNQDPARGFADRPPRFQWMMRASWGFQVVEYATRKLIRPLSAAITKIKPCNAGSTLETAPRNAVTGGMAGHLKEQGKLEKLLRDFDSEGNSRILGEYGCSETDWARADE</sequence>
<dbReference type="Proteomes" id="UP000077202">
    <property type="component" value="Unassembled WGS sequence"/>
</dbReference>
<name>A0A176W089_MARPO</name>
<gene>
    <name evidence="2" type="ORF">AXG93_815s1470</name>
</gene>
<accession>A0A176W089</accession>
<feature type="region of interest" description="Disordered" evidence="1">
    <location>
        <begin position="1"/>
        <end position="47"/>
    </location>
</feature>
<protein>
    <submittedName>
        <fullName evidence="2">Uncharacterized protein</fullName>
    </submittedName>
</protein>
<feature type="compositionally biased region" description="Polar residues" evidence="1">
    <location>
        <begin position="19"/>
        <end position="28"/>
    </location>
</feature>
<proteinExistence type="predicted"/>
<dbReference type="EMBL" id="LVLJ01002167">
    <property type="protein sequence ID" value="OAE26484.1"/>
    <property type="molecule type" value="Genomic_DNA"/>
</dbReference>
<evidence type="ECO:0000313" key="2">
    <source>
        <dbReference type="EMBL" id="OAE26484.1"/>
    </source>
</evidence>